<keyword evidence="5" id="KW-1185">Reference proteome</keyword>
<dbReference type="InterPro" id="IPR029071">
    <property type="entry name" value="Ubiquitin-like_domsf"/>
</dbReference>
<organism evidence="4 5">
    <name type="scientific">Lasallia pustulata</name>
    <dbReference type="NCBI Taxonomy" id="136370"/>
    <lineage>
        <taxon>Eukaryota</taxon>
        <taxon>Fungi</taxon>
        <taxon>Dikarya</taxon>
        <taxon>Ascomycota</taxon>
        <taxon>Pezizomycotina</taxon>
        <taxon>Lecanoromycetes</taxon>
        <taxon>OSLEUM clade</taxon>
        <taxon>Umbilicariomycetidae</taxon>
        <taxon>Umbilicariales</taxon>
        <taxon>Umbilicariaceae</taxon>
        <taxon>Lasallia</taxon>
    </lineage>
</organism>
<accession>A0A1W5D1G0</accession>
<evidence type="ECO:0000256" key="1">
    <source>
        <dbReference type="SAM" id="MobiDB-lite"/>
    </source>
</evidence>
<dbReference type="SMART" id="SM00727">
    <property type="entry name" value="STI1"/>
    <property type="match status" value="2"/>
</dbReference>
<dbReference type="GO" id="GO:0006511">
    <property type="term" value="P:ubiquitin-dependent protein catabolic process"/>
    <property type="evidence" value="ECO:0007669"/>
    <property type="project" value="TreeGrafter"/>
</dbReference>
<dbReference type="GO" id="GO:0005829">
    <property type="term" value="C:cytosol"/>
    <property type="evidence" value="ECO:0007669"/>
    <property type="project" value="TreeGrafter"/>
</dbReference>
<dbReference type="Pfam" id="PF00627">
    <property type="entry name" value="UBA"/>
    <property type="match status" value="1"/>
</dbReference>
<name>A0A1W5D1G0_9LECA</name>
<dbReference type="SUPFAM" id="SSF46934">
    <property type="entry name" value="UBA-like"/>
    <property type="match status" value="1"/>
</dbReference>
<feature type="compositionally biased region" description="Polar residues" evidence="1">
    <location>
        <begin position="258"/>
        <end position="279"/>
    </location>
</feature>
<dbReference type="CDD" id="cd14324">
    <property type="entry name" value="UBA_Dsk2p_like"/>
    <property type="match status" value="1"/>
</dbReference>
<sequence length="480" mass="49524">MADDAPAEEAPITFNIKSSSEAKYVLTLPLSTTVIDLKTKLSTAEYAELPPERQRLIYSGRVLKDPDTLGSYKIKDGHTVHLVKGAASNQRQNPANQGSSTATGASGAAAPAAAGVPTNIATGTGNNPLAGLTGARYAGFAQLPSAGMFGPDGGMGPPPDPEQMAAMLENPQFQSTLNEALQNPQILDMMIQQNPMLREMGPMARQMLQTPEFRRMLTDPEAMRNMHQMQRAMGGMGGMMGGFGGGRGNEQFPAPGVTDTTPEGASRTPQQSHATPTAGQQAATLFNPMAVFGANPAGQAGNPFAALFNPSALGSPPATSSPPAPGTQPAGAESAQAGQQPPPANPLAAMFGPLAAPNHPGGTGTQPPPNPFANLANNPFFQNPALMQQVLAAMNGTGTGTGTDSAGIGAGGFNPFAALLGGAAGDAPAAVQDTRPPEDRYAEQLRQLNEMGFYEFERNVEALRRTGGSVQGAVEYLLTH</sequence>
<evidence type="ECO:0000313" key="5">
    <source>
        <dbReference type="Proteomes" id="UP000192927"/>
    </source>
</evidence>
<dbReference type="CDD" id="cd16106">
    <property type="entry name" value="Ubl_Dsk2p_like"/>
    <property type="match status" value="1"/>
</dbReference>
<feature type="region of interest" description="Disordered" evidence="1">
    <location>
        <begin position="311"/>
        <end position="378"/>
    </location>
</feature>
<dbReference type="Pfam" id="PF00240">
    <property type="entry name" value="ubiquitin"/>
    <property type="match status" value="1"/>
</dbReference>
<feature type="region of interest" description="Disordered" evidence="1">
    <location>
        <begin position="86"/>
        <end position="109"/>
    </location>
</feature>
<dbReference type="SUPFAM" id="SSF54236">
    <property type="entry name" value="Ubiquitin-like"/>
    <property type="match status" value="1"/>
</dbReference>
<evidence type="ECO:0000259" key="3">
    <source>
        <dbReference type="PROSITE" id="PS50053"/>
    </source>
</evidence>
<dbReference type="InterPro" id="IPR000626">
    <property type="entry name" value="Ubiquitin-like_dom"/>
</dbReference>
<dbReference type="Gene3D" id="1.10.8.10">
    <property type="entry name" value="DNA helicase RuvA subunit, C-terminal domain"/>
    <property type="match status" value="1"/>
</dbReference>
<dbReference type="PROSITE" id="PS50030">
    <property type="entry name" value="UBA"/>
    <property type="match status" value="1"/>
</dbReference>
<dbReference type="PANTHER" id="PTHR10677:SF3">
    <property type="entry name" value="FI07626P-RELATED"/>
    <property type="match status" value="1"/>
</dbReference>
<dbReference type="InterPro" id="IPR015496">
    <property type="entry name" value="Ubiquilin"/>
</dbReference>
<protein>
    <submittedName>
        <fullName evidence="4">Ubiquitin-related domain</fullName>
    </submittedName>
</protein>
<feature type="domain" description="Ubiquitin-like" evidence="3">
    <location>
        <begin position="12"/>
        <end position="83"/>
    </location>
</feature>
<evidence type="ECO:0000259" key="2">
    <source>
        <dbReference type="PROSITE" id="PS50030"/>
    </source>
</evidence>
<dbReference type="PANTHER" id="PTHR10677">
    <property type="entry name" value="UBIQUILIN"/>
    <property type="match status" value="1"/>
</dbReference>
<dbReference type="SMART" id="SM00213">
    <property type="entry name" value="UBQ"/>
    <property type="match status" value="1"/>
</dbReference>
<feature type="compositionally biased region" description="Polar residues" evidence="1">
    <location>
        <begin position="87"/>
        <end position="97"/>
    </location>
</feature>
<dbReference type="InterPro" id="IPR006636">
    <property type="entry name" value="STI1_HS-bd"/>
</dbReference>
<dbReference type="Gene3D" id="3.10.20.90">
    <property type="entry name" value="Phosphatidylinositol 3-kinase Catalytic Subunit, Chain A, domain 1"/>
    <property type="match status" value="1"/>
</dbReference>
<reference evidence="5" key="1">
    <citation type="submission" date="2017-03" db="EMBL/GenBank/DDBJ databases">
        <authorList>
            <person name="Sharma R."/>
            <person name="Thines M."/>
        </authorList>
    </citation>
    <scope>NUCLEOTIDE SEQUENCE [LARGE SCALE GENOMIC DNA]</scope>
</reference>
<evidence type="ECO:0000313" key="4">
    <source>
        <dbReference type="EMBL" id="SLM36802.1"/>
    </source>
</evidence>
<dbReference type="EMBL" id="FWEW01001349">
    <property type="protein sequence ID" value="SLM36802.1"/>
    <property type="molecule type" value="Genomic_DNA"/>
</dbReference>
<feature type="compositionally biased region" description="Low complexity" evidence="1">
    <location>
        <begin position="98"/>
        <end position="109"/>
    </location>
</feature>
<dbReference type="GO" id="GO:0031593">
    <property type="term" value="F:polyubiquitin modification-dependent protein binding"/>
    <property type="evidence" value="ECO:0007669"/>
    <property type="project" value="TreeGrafter"/>
</dbReference>
<dbReference type="InterPro" id="IPR015940">
    <property type="entry name" value="UBA"/>
</dbReference>
<dbReference type="FunFam" id="1.10.8.10:FF:000024">
    <property type="entry name" value="Ubiquitin domain-containing protein DSK2"/>
    <property type="match status" value="1"/>
</dbReference>
<dbReference type="AlphaFoldDB" id="A0A1W5D1G0"/>
<proteinExistence type="predicted"/>
<dbReference type="Pfam" id="PF23195">
    <property type="entry name" value="UBQLN1"/>
    <property type="match status" value="1"/>
</dbReference>
<feature type="compositionally biased region" description="Low complexity" evidence="1">
    <location>
        <begin position="327"/>
        <end position="339"/>
    </location>
</feature>
<dbReference type="Proteomes" id="UP000192927">
    <property type="component" value="Unassembled WGS sequence"/>
</dbReference>
<dbReference type="SMART" id="SM00165">
    <property type="entry name" value="UBA"/>
    <property type="match status" value="1"/>
</dbReference>
<feature type="region of interest" description="Disordered" evidence="1">
    <location>
        <begin position="242"/>
        <end position="279"/>
    </location>
</feature>
<dbReference type="PROSITE" id="PS50053">
    <property type="entry name" value="UBIQUITIN_2"/>
    <property type="match status" value="1"/>
</dbReference>
<feature type="domain" description="UBA" evidence="2">
    <location>
        <begin position="436"/>
        <end position="480"/>
    </location>
</feature>
<dbReference type="InterPro" id="IPR009060">
    <property type="entry name" value="UBA-like_sf"/>
</dbReference>